<gene>
    <name evidence="1" type="ORF">PG996_007979</name>
</gene>
<keyword evidence="2" id="KW-1185">Reference proteome</keyword>
<dbReference type="Proteomes" id="UP001446871">
    <property type="component" value="Unassembled WGS sequence"/>
</dbReference>
<sequence>MLPKQVFVTSRCPVGRIGRAASLAILARSRASVSPGQLTVRWKTTTKEKGEQKEQSTVEDGRFFRKLPHPERLWGWNLSAADLPKFRETKDDDKLTTTERGIKSWALKNLEESLEISDKCSALGDDRSSQYSRRAAVESLRSTWFFSNVYIITEKRLEPLNKSNITAPDVEAAIAVVEDENLKLLKLNLALVQSFAFGEAFKVFLREIQEARRRPDLMDKVVVPFVAPRIILPGHSSQAVRYPKVVQMIGGAAAASTPPRLDNGALWLARLSKRHALTRSFPEDFFRASNARDKNWPAMFEIASRSVLEHRPDLARVVGWALAAERIKCEIHLAGVQQLITKWRMQCAYLLRHRRNRKAEWPEFLPQLTNKQRCNIGAMLYHKENTKKQMLENMKKQRLEAKRAKHL</sequence>
<accession>A0ABR1UWN8</accession>
<comment type="caution">
    <text evidence="1">The sequence shown here is derived from an EMBL/GenBank/DDBJ whole genome shotgun (WGS) entry which is preliminary data.</text>
</comment>
<evidence type="ECO:0000313" key="1">
    <source>
        <dbReference type="EMBL" id="KAK8063327.1"/>
    </source>
</evidence>
<name>A0ABR1UWN8_9PEZI</name>
<proteinExistence type="predicted"/>
<reference evidence="1 2" key="1">
    <citation type="submission" date="2023-01" db="EMBL/GenBank/DDBJ databases">
        <title>Analysis of 21 Apiospora genomes using comparative genomics revels a genus with tremendous synthesis potential of carbohydrate active enzymes and secondary metabolites.</title>
        <authorList>
            <person name="Sorensen T."/>
        </authorList>
    </citation>
    <scope>NUCLEOTIDE SEQUENCE [LARGE SCALE GENOMIC DNA]</scope>
    <source>
        <strain evidence="1 2">CBS 83171</strain>
    </source>
</reference>
<organism evidence="1 2">
    <name type="scientific">Apiospora saccharicola</name>
    <dbReference type="NCBI Taxonomy" id="335842"/>
    <lineage>
        <taxon>Eukaryota</taxon>
        <taxon>Fungi</taxon>
        <taxon>Dikarya</taxon>
        <taxon>Ascomycota</taxon>
        <taxon>Pezizomycotina</taxon>
        <taxon>Sordariomycetes</taxon>
        <taxon>Xylariomycetidae</taxon>
        <taxon>Amphisphaeriales</taxon>
        <taxon>Apiosporaceae</taxon>
        <taxon>Apiospora</taxon>
    </lineage>
</organism>
<dbReference type="EMBL" id="JAQQWM010000005">
    <property type="protein sequence ID" value="KAK8063327.1"/>
    <property type="molecule type" value="Genomic_DNA"/>
</dbReference>
<protein>
    <submittedName>
        <fullName evidence="1">Uncharacterized protein</fullName>
    </submittedName>
</protein>
<evidence type="ECO:0000313" key="2">
    <source>
        <dbReference type="Proteomes" id="UP001446871"/>
    </source>
</evidence>